<dbReference type="Proteomes" id="UP001189429">
    <property type="component" value="Unassembled WGS sequence"/>
</dbReference>
<keyword evidence="3" id="KW-1185">Reference proteome</keyword>
<dbReference type="EMBL" id="CAUYUJ010017406">
    <property type="protein sequence ID" value="CAK0874577.1"/>
    <property type="molecule type" value="Genomic_DNA"/>
</dbReference>
<feature type="region of interest" description="Disordered" evidence="1">
    <location>
        <begin position="1"/>
        <end position="40"/>
    </location>
</feature>
<protein>
    <submittedName>
        <fullName evidence="2">Uncharacterized protein</fullName>
    </submittedName>
</protein>
<organism evidence="2 3">
    <name type="scientific">Prorocentrum cordatum</name>
    <dbReference type="NCBI Taxonomy" id="2364126"/>
    <lineage>
        <taxon>Eukaryota</taxon>
        <taxon>Sar</taxon>
        <taxon>Alveolata</taxon>
        <taxon>Dinophyceae</taxon>
        <taxon>Prorocentrales</taxon>
        <taxon>Prorocentraceae</taxon>
        <taxon>Prorocentrum</taxon>
    </lineage>
</organism>
<evidence type="ECO:0000313" key="2">
    <source>
        <dbReference type="EMBL" id="CAK0874577.1"/>
    </source>
</evidence>
<name>A0ABN9VQZ7_9DINO</name>
<sequence>MPADCSCEKAKDGGNAMTMETKGREAQDAVAPNATGGSTKQQMRELSQMFREHIGEAVKQAVSAGSKGAIRHALGAAADSEASDPWEKIDRWSRRVLGRQCAIGTGRLADRFLRRVVGLLGSRGLEPD</sequence>
<proteinExistence type="predicted"/>
<evidence type="ECO:0000313" key="3">
    <source>
        <dbReference type="Proteomes" id="UP001189429"/>
    </source>
</evidence>
<accession>A0ABN9VQZ7</accession>
<feature type="compositionally biased region" description="Basic and acidic residues" evidence="1">
    <location>
        <begin position="1"/>
        <end position="12"/>
    </location>
</feature>
<comment type="caution">
    <text evidence="2">The sequence shown here is derived from an EMBL/GenBank/DDBJ whole genome shotgun (WGS) entry which is preliminary data.</text>
</comment>
<gene>
    <name evidence="2" type="ORF">PCOR1329_LOCUS59422</name>
</gene>
<evidence type="ECO:0000256" key="1">
    <source>
        <dbReference type="SAM" id="MobiDB-lite"/>
    </source>
</evidence>
<reference evidence="2" key="1">
    <citation type="submission" date="2023-10" db="EMBL/GenBank/DDBJ databases">
        <authorList>
            <person name="Chen Y."/>
            <person name="Shah S."/>
            <person name="Dougan E. K."/>
            <person name="Thang M."/>
            <person name="Chan C."/>
        </authorList>
    </citation>
    <scope>NUCLEOTIDE SEQUENCE [LARGE SCALE GENOMIC DNA]</scope>
</reference>